<comment type="caution">
    <text evidence="2">The sequence shown here is derived from an EMBL/GenBank/DDBJ whole genome shotgun (WGS) entry which is preliminary data.</text>
</comment>
<evidence type="ECO:0000259" key="1">
    <source>
        <dbReference type="PROSITE" id="PS51186"/>
    </source>
</evidence>
<dbReference type="SUPFAM" id="SSF55729">
    <property type="entry name" value="Acyl-CoA N-acyltransferases (Nat)"/>
    <property type="match status" value="1"/>
</dbReference>
<feature type="domain" description="N-acetyltransferase" evidence="1">
    <location>
        <begin position="1"/>
        <end position="143"/>
    </location>
</feature>
<dbReference type="EMBL" id="NJBA01000006">
    <property type="protein sequence ID" value="OWP49695.1"/>
    <property type="molecule type" value="Genomic_DNA"/>
</dbReference>
<evidence type="ECO:0000313" key="2">
    <source>
        <dbReference type="EMBL" id="OWP49695.1"/>
    </source>
</evidence>
<dbReference type="InterPro" id="IPR016181">
    <property type="entry name" value="Acyl_CoA_acyltransferase"/>
</dbReference>
<evidence type="ECO:0000313" key="3">
    <source>
        <dbReference type="Proteomes" id="UP000198145"/>
    </source>
</evidence>
<name>A0A2D0ADI0_PSENT</name>
<accession>A0A2D0ADI0</accession>
<dbReference type="RefSeq" id="WP_088419771.1">
    <property type="nucleotide sequence ID" value="NZ_NJBA01000006.1"/>
</dbReference>
<gene>
    <name evidence="2" type="ORF">CEG18_19290</name>
</gene>
<dbReference type="PROSITE" id="PS51186">
    <property type="entry name" value="GNAT"/>
    <property type="match status" value="1"/>
</dbReference>
<dbReference type="STRING" id="46680.GCA_000807755_04091"/>
<proteinExistence type="predicted"/>
<organism evidence="2 3">
    <name type="scientific">Pseudomonas nitroreducens</name>
    <dbReference type="NCBI Taxonomy" id="46680"/>
    <lineage>
        <taxon>Bacteria</taxon>
        <taxon>Pseudomonadati</taxon>
        <taxon>Pseudomonadota</taxon>
        <taxon>Gammaproteobacteria</taxon>
        <taxon>Pseudomonadales</taxon>
        <taxon>Pseudomonadaceae</taxon>
        <taxon>Pseudomonas</taxon>
    </lineage>
</organism>
<dbReference type="GO" id="GO:0016747">
    <property type="term" value="F:acyltransferase activity, transferring groups other than amino-acyl groups"/>
    <property type="evidence" value="ECO:0007669"/>
    <property type="project" value="InterPro"/>
</dbReference>
<keyword evidence="2" id="KW-0808">Transferase</keyword>
<reference evidence="2 3" key="1">
    <citation type="submission" date="2017-06" db="EMBL/GenBank/DDBJ databases">
        <title>Draft genome of Pseudomonas nitroreducens DF05.</title>
        <authorList>
            <person name="Iyer R."/>
        </authorList>
    </citation>
    <scope>NUCLEOTIDE SEQUENCE [LARGE SCALE GENOMIC DNA]</scope>
    <source>
        <strain evidence="2 3">DF05</strain>
    </source>
</reference>
<protein>
    <submittedName>
        <fullName evidence="2">GNAT family N-acetyltransferase</fullName>
    </submittedName>
</protein>
<dbReference type="eggNOG" id="ENOG503326K">
    <property type="taxonomic scope" value="Bacteria"/>
</dbReference>
<dbReference type="AlphaFoldDB" id="A0A2D0ADI0"/>
<dbReference type="CDD" id="cd04301">
    <property type="entry name" value="NAT_SF"/>
    <property type="match status" value="1"/>
</dbReference>
<sequence length="154" mass="17594">MQIRPFQPEDIPLYESWFDDPLLDAQLGPMDRYWLEQVLKDSDKAQYSILRGNLLVAVVGICLPTPARPYYFVTDLAVRPALRSSGIGRAVMTLVMSRPELQSSPLWRASVKPDNPAALAFLIKLGWTRLEMGNPFDELLEFEFQRRPAGPNFR</sequence>
<dbReference type="Proteomes" id="UP000198145">
    <property type="component" value="Unassembled WGS sequence"/>
</dbReference>
<dbReference type="Pfam" id="PF00583">
    <property type="entry name" value="Acetyltransf_1"/>
    <property type="match status" value="1"/>
</dbReference>
<dbReference type="Gene3D" id="3.40.630.30">
    <property type="match status" value="1"/>
</dbReference>
<dbReference type="InterPro" id="IPR000182">
    <property type="entry name" value="GNAT_dom"/>
</dbReference>